<dbReference type="PANTHER" id="PTHR38460">
    <property type="entry name" value="TAUTOMERASE YOLI-RELATED"/>
    <property type="match status" value="1"/>
</dbReference>
<dbReference type="Gene3D" id="3.30.429.10">
    <property type="entry name" value="Macrophage Migration Inhibitory Factor"/>
    <property type="match status" value="1"/>
</dbReference>
<dbReference type="SUPFAM" id="SSF55331">
    <property type="entry name" value="Tautomerase/MIF"/>
    <property type="match status" value="1"/>
</dbReference>
<dbReference type="InterPro" id="IPR014347">
    <property type="entry name" value="Tautomerase/MIF_sf"/>
</dbReference>
<protein>
    <submittedName>
        <fullName evidence="1">Tautomerase family protein</fullName>
    </submittedName>
</protein>
<proteinExistence type="predicted"/>
<comment type="caution">
    <text evidence="1">The sequence shown here is derived from an EMBL/GenBank/DDBJ whole genome shotgun (WGS) entry which is preliminary data.</text>
</comment>
<accession>A0ABU6MI01</accession>
<dbReference type="EMBL" id="JARMAB010000012">
    <property type="protein sequence ID" value="MED1203278.1"/>
    <property type="molecule type" value="Genomic_DNA"/>
</dbReference>
<dbReference type="InterPro" id="IPR037479">
    <property type="entry name" value="Tauto_MSAD"/>
</dbReference>
<dbReference type="Pfam" id="PF14552">
    <property type="entry name" value="Tautomerase_2"/>
    <property type="match status" value="1"/>
</dbReference>
<name>A0ABU6MI01_9BACI</name>
<organism evidence="1 2">
    <name type="scientific">Heyndrickxia acidicola</name>
    <dbReference type="NCBI Taxonomy" id="209389"/>
    <lineage>
        <taxon>Bacteria</taxon>
        <taxon>Bacillati</taxon>
        <taxon>Bacillota</taxon>
        <taxon>Bacilli</taxon>
        <taxon>Bacillales</taxon>
        <taxon>Bacillaceae</taxon>
        <taxon>Heyndrickxia</taxon>
    </lineage>
</organism>
<reference evidence="1 2" key="1">
    <citation type="submission" date="2023-03" db="EMBL/GenBank/DDBJ databases">
        <title>Bacillus Genome Sequencing.</title>
        <authorList>
            <person name="Dunlap C."/>
        </authorList>
    </citation>
    <scope>NUCLEOTIDE SEQUENCE [LARGE SCALE GENOMIC DNA]</scope>
    <source>
        <strain evidence="1 2">B-23453</strain>
    </source>
</reference>
<evidence type="ECO:0000313" key="1">
    <source>
        <dbReference type="EMBL" id="MED1203278.1"/>
    </source>
</evidence>
<sequence>MPFVHVYYSEDLSIKQEKLKKISLDIHYALMEHFNVPEKDYFQLFIPYPSHNMFVDPSYLLENGEERTENMLHIAITCGPGRTIEQKKSLYQALATSVSKRLNISAADVFITLNETPLENWSFGQGVAQMVKDKSRIGKD</sequence>
<dbReference type="Proteomes" id="UP001341444">
    <property type="component" value="Unassembled WGS sequence"/>
</dbReference>
<dbReference type="RefSeq" id="WP_066269155.1">
    <property type="nucleotide sequence ID" value="NZ_JARMAB010000012.1"/>
</dbReference>
<keyword evidence="2" id="KW-1185">Reference proteome</keyword>
<gene>
    <name evidence="1" type="ORF">P4T90_09320</name>
</gene>
<evidence type="ECO:0000313" key="2">
    <source>
        <dbReference type="Proteomes" id="UP001341444"/>
    </source>
</evidence>
<dbReference type="PANTHER" id="PTHR38460:SF1">
    <property type="entry name" value="TAUTOMERASE YOLI-RELATED"/>
    <property type="match status" value="1"/>
</dbReference>